<reference evidence="2" key="1">
    <citation type="submission" date="2021-03" db="EMBL/GenBank/DDBJ databases">
        <authorList>
            <person name="Bekaert M."/>
        </authorList>
    </citation>
    <scope>NUCLEOTIDE SEQUENCE</scope>
</reference>
<dbReference type="PANTHER" id="PTHR46333">
    <property type="entry name" value="CYTOKINESIS PROTEIN 3"/>
    <property type="match status" value="1"/>
</dbReference>
<dbReference type="InterPro" id="IPR002931">
    <property type="entry name" value="Transglutaminase-like"/>
</dbReference>
<proteinExistence type="predicted"/>
<dbReference type="AlphaFoldDB" id="A0A8S3SKC4"/>
<dbReference type="EMBL" id="CAJPWZ010001729">
    <property type="protein sequence ID" value="CAG2222179.1"/>
    <property type="molecule type" value="Genomic_DNA"/>
</dbReference>
<dbReference type="Pfam" id="PF01841">
    <property type="entry name" value="Transglut_core"/>
    <property type="match status" value="1"/>
</dbReference>
<dbReference type="Proteomes" id="UP000683360">
    <property type="component" value="Unassembled WGS sequence"/>
</dbReference>
<evidence type="ECO:0000313" key="3">
    <source>
        <dbReference type="Proteomes" id="UP000683360"/>
    </source>
</evidence>
<dbReference type="InterPro" id="IPR052557">
    <property type="entry name" value="CAP/Cytokinesis_protein"/>
</dbReference>
<feature type="domain" description="Transglutaminase-like" evidence="1">
    <location>
        <begin position="65"/>
        <end position="169"/>
    </location>
</feature>
<gene>
    <name evidence="2" type="ORF">MEDL_35536</name>
</gene>
<keyword evidence="3" id="KW-1185">Reference proteome</keyword>
<dbReference type="SUPFAM" id="SSF54001">
    <property type="entry name" value="Cysteine proteinases"/>
    <property type="match status" value="1"/>
</dbReference>
<dbReference type="OrthoDB" id="6129702at2759"/>
<dbReference type="GO" id="GO:0005737">
    <property type="term" value="C:cytoplasm"/>
    <property type="evidence" value="ECO:0007669"/>
    <property type="project" value="TreeGrafter"/>
</dbReference>
<dbReference type="InterPro" id="IPR038765">
    <property type="entry name" value="Papain-like_cys_pep_sf"/>
</dbReference>
<comment type="caution">
    <text evidence="2">The sequence shown here is derived from an EMBL/GenBank/DDBJ whole genome shotgun (WGS) entry which is preliminary data.</text>
</comment>
<name>A0A8S3SKC4_MYTED</name>
<evidence type="ECO:0000259" key="1">
    <source>
        <dbReference type="Pfam" id="PF01841"/>
    </source>
</evidence>
<dbReference type="Gene3D" id="3.10.620.30">
    <property type="match status" value="1"/>
</dbReference>
<accession>A0A8S3SKC4</accession>
<protein>
    <recommendedName>
        <fullName evidence="1">Transglutaminase-like domain-containing protein</fullName>
    </recommendedName>
</protein>
<organism evidence="2 3">
    <name type="scientific">Mytilus edulis</name>
    <name type="common">Blue mussel</name>
    <dbReference type="NCBI Taxonomy" id="6550"/>
    <lineage>
        <taxon>Eukaryota</taxon>
        <taxon>Metazoa</taxon>
        <taxon>Spiralia</taxon>
        <taxon>Lophotrochozoa</taxon>
        <taxon>Mollusca</taxon>
        <taxon>Bivalvia</taxon>
        <taxon>Autobranchia</taxon>
        <taxon>Pteriomorphia</taxon>
        <taxon>Mytilida</taxon>
        <taxon>Mytiloidea</taxon>
        <taxon>Mytilidae</taxon>
        <taxon>Mytilinae</taxon>
        <taxon>Mytilus</taxon>
    </lineage>
</organism>
<evidence type="ECO:0000313" key="2">
    <source>
        <dbReference type="EMBL" id="CAG2222179.1"/>
    </source>
</evidence>
<sequence length="226" mass="25864">MGCGTSINSVVPLQYFENANGSALRINCPGSDILDYVSADEIKEADERVEQLSPSEASIDILSENLCQNTKNKVICVRLFFKWIVNNIRYDPTSQCTDVNSILNSKRGSSEGFANLFEHMCSFKNIKVIRLNSCMKSYSFILDYEKLDNKYNVHVWNAVLIDNIYHHVDCTWGALPLVTRNMVLIVQNNSFLHLRMLLEIFVDKKINETEHKLSFEVFKVLILPSD</sequence>
<dbReference type="PANTHER" id="PTHR46333:SF2">
    <property type="entry name" value="CYTOKINESIS PROTEIN 3"/>
    <property type="match status" value="1"/>
</dbReference>